<dbReference type="Proteomes" id="UP001056012">
    <property type="component" value="Chromosome 1"/>
</dbReference>
<keyword evidence="3" id="KW-1185">Reference proteome</keyword>
<organism evidence="2 3">
    <name type="scientific">Curvularia clavata</name>
    <dbReference type="NCBI Taxonomy" id="95742"/>
    <lineage>
        <taxon>Eukaryota</taxon>
        <taxon>Fungi</taxon>
        <taxon>Dikarya</taxon>
        <taxon>Ascomycota</taxon>
        <taxon>Pezizomycotina</taxon>
        <taxon>Dothideomycetes</taxon>
        <taxon>Pleosporomycetidae</taxon>
        <taxon>Pleosporales</taxon>
        <taxon>Pleosporineae</taxon>
        <taxon>Pleosporaceae</taxon>
        <taxon>Curvularia</taxon>
    </lineage>
</organism>
<dbReference type="PANTHER" id="PTHR33488">
    <property type="entry name" value="ZGC:162509"/>
    <property type="match status" value="1"/>
</dbReference>
<accession>A0A9Q9DPR7</accession>
<feature type="coiled-coil region" evidence="1">
    <location>
        <begin position="167"/>
        <end position="236"/>
    </location>
</feature>
<dbReference type="VEuPathDB" id="FungiDB:yc1106_01639"/>
<dbReference type="EMBL" id="CP089274">
    <property type="protein sequence ID" value="USP74365.1"/>
    <property type="molecule type" value="Genomic_DNA"/>
</dbReference>
<dbReference type="AlphaFoldDB" id="A0A9Q9DPR7"/>
<proteinExistence type="predicted"/>
<name>A0A9Q9DPR7_CURCL</name>
<dbReference type="PANTHER" id="PTHR33488:SF2">
    <property type="entry name" value="EARLY ENDOSOME ANTIGEN 1-LIKE"/>
    <property type="match status" value="1"/>
</dbReference>
<sequence length="724" mass="79716">MDGEGSSPKNEVAQRRAAAAQLQQDIRLSLGQTQSLPDMLMSAPLAINLLGNIKLLAFTDHALRIRLTEPQKGFQHLRYPSLSSGMVQIVDLASDAFDCASRNMTAIRLQTNIMFGTSGHVQAILMSLQNPKLAKATLMDNMKKFKGEMHRCAQRTREIESAFDKMISCARELNEAMANDLTNAKKEQDLIEFDIRKAKAEKEIKQQAVDVLRSRAEESRREMEQAREMFQKTAKKGEWSALALGAVSDIQGAATSILHAAIGIVKETPKLATEIVRTAGHTVGHIVGKGHINITYAENNGSAPPMTKKAFDVGIDPALLAAEQIEGQLLRLQDLLREDLVSILQEGGLDIIACSKQLRTLKNGLGDFKSRHTINANSILEGGIDIISAIMKDKDSVDSQTRAGPEWQVKVQRWQNTLNTLLASAIKLRSFAAAQPGQGFGGTLDQPLADLGSKNSGYTKVLKARHEKLLIMRTAMKDAQENLARSTEMQLAAQAKVIEFVRMMDDLDNKTVTIDQTKSILRQSIDSMTSMQDQIKTLAGFFEMLADIISIVGVSQAQQFLDTIKAGVTESADSIEMGFHQSQINMIRETMLTLRGHFSFVITSADLYQKIATNHINPCLRMAALLPLSASAAEQSHAKRKLREATDESAEAIKALAEEEMNKYHQQLQIRCNEIEADIGELPQLDDELGIISAIKNGVEEASEEIIGEVAEKCEMDLEIVDDL</sequence>
<keyword evidence="1" id="KW-0175">Coiled coil</keyword>
<gene>
    <name evidence="2" type="ORF">yc1106_01639</name>
</gene>
<evidence type="ECO:0000313" key="2">
    <source>
        <dbReference type="EMBL" id="USP74365.1"/>
    </source>
</evidence>
<protein>
    <submittedName>
        <fullName evidence="2">Uncharacterized protein</fullName>
    </submittedName>
</protein>
<dbReference type="OrthoDB" id="5396941at2759"/>
<evidence type="ECO:0000313" key="3">
    <source>
        <dbReference type="Proteomes" id="UP001056012"/>
    </source>
</evidence>
<evidence type="ECO:0000256" key="1">
    <source>
        <dbReference type="SAM" id="Coils"/>
    </source>
</evidence>
<reference evidence="2" key="1">
    <citation type="submission" date="2021-12" db="EMBL/GenBank/DDBJ databases">
        <title>Curvularia clavata genome.</title>
        <authorList>
            <person name="Cao Y."/>
        </authorList>
    </citation>
    <scope>NUCLEOTIDE SEQUENCE</scope>
    <source>
        <strain evidence="2">Yc1106</strain>
    </source>
</reference>